<protein>
    <recommendedName>
        <fullName evidence="3">ATP-binding protein</fullName>
    </recommendedName>
</protein>
<dbReference type="SUPFAM" id="SSF52540">
    <property type="entry name" value="P-loop containing nucleoside triphosphate hydrolases"/>
    <property type="match status" value="1"/>
</dbReference>
<evidence type="ECO:0000313" key="2">
    <source>
        <dbReference type="Proteomes" id="UP001349994"/>
    </source>
</evidence>
<dbReference type="EMBL" id="JAYMFF010000002">
    <property type="protein sequence ID" value="MEC4175006.1"/>
    <property type="molecule type" value="Genomic_DNA"/>
</dbReference>
<evidence type="ECO:0008006" key="3">
    <source>
        <dbReference type="Google" id="ProtNLM"/>
    </source>
</evidence>
<comment type="caution">
    <text evidence="1">The sequence shown here is derived from an EMBL/GenBank/DDBJ whole genome shotgun (WGS) entry which is preliminary data.</text>
</comment>
<name>A0ABU6IF00_9ACTN</name>
<dbReference type="Gene3D" id="3.40.50.300">
    <property type="entry name" value="P-loop containing nucleotide triphosphate hydrolases"/>
    <property type="match status" value="1"/>
</dbReference>
<dbReference type="Proteomes" id="UP001349994">
    <property type="component" value="Unassembled WGS sequence"/>
</dbReference>
<gene>
    <name evidence="1" type="ORF">VIN30_00895</name>
</gene>
<evidence type="ECO:0000313" key="1">
    <source>
        <dbReference type="EMBL" id="MEC4175006.1"/>
    </source>
</evidence>
<accession>A0ABU6IF00</accession>
<sequence length="348" mass="39144">MKQQNPYTLTFGKEPTQLIARAAQSQQVIDAFLGEPSAQQVYMVTGIRGSGKTVFMTEIARKIASQKDWISVELNPERDLLTSLAAKLSSENELARLFQSAEINLSFFGFGLDVKSAAPITEIETALQKMLLSLKKKGKRLLISVDEVTNTPQMRAFAAAFQIFLRQDLPVYLLMTGLYENVSALQDEKSLTFLYRAPKIHLGPLNIGTIAEDYRSVLGLGEQEGLALAKLTKGYSFAFQVLGYFAWENADDPRAARQLARQYLDEYAYDKVWSELSRKDREVLCGIAQVKSGRIGDIRELLGLSTNEFNPYRQRLIRKGIISGDERGYVRVLLPFFDQYALAHYDLG</sequence>
<proteinExistence type="predicted"/>
<organism evidence="1 2">
    <name type="scientific">Adlercreutzia wanghongyangiae</name>
    <dbReference type="NCBI Taxonomy" id="3111451"/>
    <lineage>
        <taxon>Bacteria</taxon>
        <taxon>Bacillati</taxon>
        <taxon>Actinomycetota</taxon>
        <taxon>Coriobacteriia</taxon>
        <taxon>Eggerthellales</taxon>
        <taxon>Eggerthellaceae</taxon>
        <taxon>Adlercreutzia</taxon>
    </lineage>
</organism>
<reference evidence="1 2" key="1">
    <citation type="submission" date="2024-01" db="EMBL/GenBank/DDBJ databases">
        <title>novel species in genus Adlercreutzia.</title>
        <authorList>
            <person name="Liu X."/>
        </authorList>
    </citation>
    <scope>NUCLEOTIDE SEQUENCE [LARGE SCALE GENOMIC DNA]</scope>
    <source>
        <strain evidence="1 2">R7</strain>
    </source>
</reference>
<dbReference type="InterPro" id="IPR027417">
    <property type="entry name" value="P-loop_NTPase"/>
</dbReference>
<keyword evidence="2" id="KW-1185">Reference proteome</keyword>
<dbReference type="RefSeq" id="WP_326438580.1">
    <property type="nucleotide sequence ID" value="NZ_JAYMFF010000002.1"/>
</dbReference>